<feature type="non-terminal residue" evidence="2">
    <location>
        <position position="1"/>
    </location>
</feature>
<gene>
    <name evidence="2" type="primary">pol</name>
</gene>
<organism evidence="2">
    <name type="scientific">Human immunodeficiency virus type 1</name>
    <name type="common">HIV-1</name>
    <dbReference type="NCBI Taxonomy" id="11676"/>
    <lineage>
        <taxon>Viruses</taxon>
        <taxon>Riboviria</taxon>
        <taxon>Pararnavirae</taxon>
        <taxon>Artverviricota</taxon>
        <taxon>Revtraviricetes</taxon>
        <taxon>Ortervirales</taxon>
        <taxon>Retroviridae</taxon>
        <taxon>Orthoretrovirinae</taxon>
        <taxon>Lentivirus</taxon>
        <taxon>Lentivirus humimdef1</taxon>
    </lineage>
</organism>
<protein>
    <submittedName>
        <fullName evidence="2">Pol protein</fullName>
    </submittedName>
</protein>
<evidence type="ECO:0000256" key="1">
    <source>
        <dbReference type="SAM" id="MobiDB-lite"/>
    </source>
</evidence>
<proteinExistence type="predicted"/>
<reference evidence="2" key="1">
    <citation type="journal article" date="2006" name="AIDS Res. Hum. Retroviruses">
        <title>HIV type 1 subtypes among STI patients in Nairobi: a genotypic study based on partial pol gene sequencing.</title>
        <authorList>
            <person name="Lihana R.W."/>
            <person name="Khamadi S.A."/>
            <person name="Kiptoo M.K."/>
            <person name="Kinyua J.G."/>
            <person name="Lagat N."/>
            <person name="Magoma G.N."/>
            <person name="Mwau M.M."/>
            <person name="Makokha E.P."/>
            <person name="Onyango V."/>
            <person name="Osman S."/>
            <person name="Okoth F.A."/>
            <person name="Songok E.M."/>
        </authorList>
    </citation>
    <scope>NUCLEOTIDE SEQUENCE</scope>
    <source>
        <strain evidence="2">130/ST2135</strain>
    </source>
</reference>
<accession>Q27QY0</accession>
<organismHost>
    <name type="scientific">Homo sapiens</name>
    <name type="common">Human</name>
    <dbReference type="NCBI Taxonomy" id="9606"/>
</organismHost>
<feature type="region of interest" description="Disordered" evidence="1">
    <location>
        <begin position="37"/>
        <end position="59"/>
    </location>
</feature>
<sequence length="59" mass="6624">QTGKCTILYTKVSRKMASKSRTHRQWQQFHQRYSLKQPVGGSGIPAGNLGNPLQSPKIQ</sequence>
<name>Q27QY0_HV1</name>
<feature type="non-terminal residue" evidence="2">
    <location>
        <position position="59"/>
    </location>
</feature>
<evidence type="ECO:0000313" key="2">
    <source>
        <dbReference type="EMBL" id="ABD52844.1"/>
    </source>
</evidence>
<dbReference type="EMBL" id="DQ387177">
    <property type="protein sequence ID" value="ABD52844.1"/>
    <property type="molecule type" value="Genomic_DNA"/>
</dbReference>